<evidence type="ECO:0008006" key="3">
    <source>
        <dbReference type="Google" id="ProtNLM"/>
    </source>
</evidence>
<evidence type="ECO:0000313" key="2">
    <source>
        <dbReference type="Proteomes" id="UP000007110"/>
    </source>
</evidence>
<dbReference type="OrthoDB" id="416710at2759"/>
<organism evidence="1 2">
    <name type="scientific">Strongylocentrotus purpuratus</name>
    <name type="common">Purple sea urchin</name>
    <dbReference type="NCBI Taxonomy" id="7668"/>
    <lineage>
        <taxon>Eukaryota</taxon>
        <taxon>Metazoa</taxon>
        <taxon>Echinodermata</taxon>
        <taxon>Eleutherozoa</taxon>
        <taxon>Echinozoa</taxon>
        <taxon>Echinoidea</taxon>
        <taxon>Euechinoidea</taxon>
        <taxon>Echinacea</taxon>
        <taxon>Camarodonta</taxon>
        <taxon>Echinidea</taxon>
        <taxon>Strongylocentrotidae</taxon>
        <taxon>Strongylocentrotus</taxon>
    </lineage>
</organism>
<dbReference type="AlphaFoldDB" id="A0A7M7GGS1"/>
<dbReference type="InterPro" id="IPR027417">
    <property type="entry name" value="P-loop_NTPase"/>
</dbReference>
<dbReference type="Pfam" id="PF19798">
    <property type="entry name" value="Sulfotransfer_5"/>
    <property type="match status" value="1"/>
</dbReference>
<name>A0A7M7GGS1_STRPU</name>
<dbReference type="InParanoid" id="A0A7M7GGS1"/>
<dbReference type="Proteomes" id="UP000007110">
    <property type="component" value="Unassembled WGS sequence"/>
</dbReference>
<evidence type="ECO:0000313" key="1">
    <source>
        <dbReference type="EnsemblMetazoa" id="XP_003727931"/>
    </source>
</evidence>
<reference evidence="1" key="2">
    <citation type="submission" date="2021-01" db="UniProtKB">
        <authorList>
            <consortium name="EnsemblMetazoa"/>
        </authorList>
    </citation>
    <scope>IDENTIFICATION</scope>
</reference>
<sequence length="231" mass="26505">MSTSSPQSSGPVRIMMWSTPRSLSTAFARSMSARGDAEVFWEPYFSCYFFGPAGAERISLLPIHATSMSNEKYTHSFISGLLNAEYPGAKVLFVKDMVEGIKDNFDVVDHRYKHSFIIRHPRKTFRSLYRIAHSQIGPRDPCEMISRHKNNYHILEQFYRYVQTELDQGAPPIIDADDLVSHPEKLLPKYCEAMGIEYTPKMLEWESVEADSLTGTAPMWVFSHTLRRTKV</sequence>
<proteinExistence type="predicted"/>
<accession>A0A7M7GGS1</accession>
<keyword evidence="2" id="KW-1185">Reference proteome</keyword>
<dbReference type="PANTHER" id="PTHR48312">
    <property type="match status" value="1"/>
</dbReference>
<dbReference type="OMA" id="NSARMAW"/>
<dbReference type="RefSeq" id="XP_003727931.3">
    <property type="nucleotide sequence ID" value="XM_003727883.3"/>
</dbReference>
<dbReference type="PANTHER" id="PTHR48312:SF1">
    <property type="entry name" value="SULFOTRANSFERASE"/>
    <property type="match status" value="1"/>
</dbReference>
<dbReference type="EnsemblMetazoa" id="XM_003727883">
    <property type="protein sequence ID" value="XP_003727931"/>
    <property type="gene ID" value="LOC100890030"/>
</dbReference>
<reference evidence="2" key="1">
    <citation type="submission" date="2015-02" db="EMBL/GenBank/DDBJ databases">
        <title>Genome sequencing for Strongylocentrotus purpuratus.</title>
        <authorList>
            <person name="Murali S."/>
            <person name="Liu Y."/>
            <person name="Vee V."/>
            <person name="English A."/>
            <person name="Wang M."/>
            <person name="Skinner E."/>
            <person name="Han Y."/>
            <person name="Muzny D.M."/>
            <person name="Worley K.C."/>
            <person name="Gibbs R.A."/>
        </authorList>
    </citation>
    <scope>NUCLEOTIDE SEQUENCE</scope>
</reference>
<dbReference type="Gene3D" id="3.40.50.300">
    <property type="entry name" value="P-loop containing nucleotide triphosphate hydrolases"/>
    <property type="match status" value="1"/>
</dbReference>
<protein>
    <recommendedName>
        <fullName evidence="3">Sulfotransferase family protein</fullName>
    </recommendedName>
</protein>
<dbReference type="SUPFAM" id="SSF52540">
    <property type="entry name" value="P-loop containing nucleoside triphosphate hydrolases"/>
    <property type="match status" value="1"/>
</dbReference>
<dbReference type="GeneID" id="100890030"/>
<dbReference type="KEGG" id="spu:100890030"/>